<reference evidence="1" key="1">
    <citation type="journal article" date="2020" name="Stud. Mycol.">
        <title>101 Dothideomycetes genomes: a test case for predicting lifestyles and emergence of pathogens.</title>
        <authorList>
            <person name="Haridas S."/>
            <person name="Albert R."/>
            <person name="Binder M."/>
            <person name="Bloem J."/>
            <person name="Labutti K."/>
            <person name="Salamov A."/>
            <person name="Andreopoulos B."/>
            <person name="Baker S."/>
            <person name="Barry K."/>
            <person name="Bills G."/>
            <person name="Bluhm B."/>
            <person name="Cannon C."/>
            <person name="Castanera R."/>
            <person name="Culley D."/>
            <person name="Daum C."/>
            <person name="Ezra D."/>
            <person name="Gonzalez J."/>
            <person name="Henrissat B."/>
            <person name="Kuo A."/>
            <person name="Liang C."/>
            <person name="Lipzen A."/>
            <person name="Lutzoni F."/>
            <person name="Magnuson J."/>
            <person name="Mondo S."/>
            <person name="Nolan M."/>
            <person name="Ohm R."/>
            <person name="Pangilinan J."/>
            <person name="Park H.-J."/>
            <person name="Ramirez L."/>
            <person name="Alfaro M."/>
            <person name="Sun H."/>
            <person name="Tritt A."/>
            <person name="Yoshinaga Y."/>
            <person name="Zwiers L.-H."/>
            <person name="Turgeon B."/>
            <person name="Goodwin S."/>
            <person name="Spatafora J."/>
            <person name="Crous P."/>
            <person name="Grigoriev I."/>
        </authorList>
    </citation>
    <scope>NUCLEOTIDE SEQUENCE</scope>
    <source>
        <strain evidence="1">CBS 175.79</strain>
    </source>
</reference>
<proteinExistence type="predicted"/>
<dbReference type="AlphaFoldDB" id="A0A6A5XAA5"/>
<protein>
    <submittedName>
        <fullName evidence="1">Uncharacterized protein</fullName>
    </submittedName>
</protein>
<name>A0A6A5XAA5_9PLEO</name>
<keyword evidence="2" id="KW-1185">Reference proteome</keyword>
<accession>A0A6A5XAA5</accession>
<evidence type="ECO:0000313" key="1">
    <source>
        <dbReference type="EMBL" id="KAF2009850.1"/>
    </source>
</evidence>
<dbReference type="RefSeq" id="XP_033378189.1">
    <property type="nucleotide sequence ID" value="XM_033534504.1"/>
</dbReference>
<organism evidence="1 2">
    <name type="scientific">Aaosphaeria arxii CBS 175.79</name>
    <dbReference type="NCBI Taxonomy" id="1450172"/>
    <lineage>
        <taxon>Eukaryota</taxon>
        <taxon>Fungi</taxon>
        <taxon>Dikarya</taxon>
        <taxon>Ascomycota</taxon>
        <taxon>Pezizomycotina</taxon>
        <taxon>Dothideomycetes</taxon>
        <taxon>Pleosporomycetidae</taxon>
        <taxon>Pleosporales</taxon>
        <taxon>Pleosporales incertae sedis</taxon>
        <taxon>Aaosphaeria</taxon>
    </lineage>
</organism>
<evidence type="ECO:0000313" key="2">
    <source>
        <dbReference type="Proteomes" id="UP000799778"/>
    </source>
</evidence>
<gene>
    <name evidence="1" type="ORF">BU24DRAFT_65722</name>
</gene>
<dbReference type="Proteomes" id="UP000799778">
    <property type="component" value="Unassembled WGS sequence"/>
</dbReference>
<dbReference type="GeneID" id="54291901"/>
<dbReference type="EMBL" id="ML978077">
    <property type="protein sequence ID" value="KAF2009850.1"/>
    <property type="molecule type" value="Genomic_DNA"/>
</dbReference>
<sequence length="184" mass="20219">MVHCQRFAREWLEGGLTPSGLSASWDSSPITASPHPPILSRITPGRPNRLSCLRMAASSSTPYFIVHAFCLPCCTVSVPSLLNVLLATRSTRGSHHAGFMAIDGCMMDGRNGIAEAMSSPGARCGANPPSRVSAVLFLVSRCSLPSSYQCFRCDWPPKRTPELYRASWTPPRGMQHLWLARFWQ</sequence>